<accession>A0ABU9K3R5</accession>
<evidence type="ECO:0000313" key="1">
    <source>
        <dbReference type="EMBL" id="MEL3959102.1"/>
    </source>
</evidence>
<dbReference type="Proteomes" id="UP001459714">
    <property type="component" value="Unassembled WGS sequence"/>
</dbReference>
<keyword evidence="2" id="KW-1185">Reference proteome</keyword>
<comment type="caution">
    <text evidence="1">The sequence shown here is derived from an EMBL/GenBank/DDBJ whole genome shotgun (WGS) entry which is preliminary data.</text>
</comment>
<protein>
    <submittedName>
        <fullName evidence="1">Uncharacterized protein</fullName>
    </submittedName>
</protein>
<proteinExistence type="predicted"/>
<sequence>METNKLVKPVLVGILRRKNHFFDDEIHSRHHFGAENSIFWRRDLLSSAFLCGKLHFLATTPFLVDFLRRKTPFFGDDTLSRRHFEEGNAFFWRRDPFSSAF</sequence>
<name>A0ABU9K3R5_9BACI</name>
<organism evidence="1 2">
    <name type="scientific">Caldifermentibacillus hisashii</name>
    <dbReference type="NCBI Taxonomy" id="996558"/>
    <lineage>
        <taxon>Bacteria</taxon>
        <taxon>Bacillati</taxon>
        <taxon>Bacillota</taxon>
        <taxon>Bacilli</taxon>
        <taxon>Bacillales</taxon>
        <taxon>Bacillaceae</taxon>
        <taxon>Caldifermentibacillus</taxon>
    </lineage>
</organism>
<dbReference type="RefSeq" id="WP_342020818.1">
    <property type="nucleotide sequence ID" value="NZ_JBBYAK010000001.1"/>
</dbReference>
<dbReference type="EMBL" id="JBBYAK010000001">
    <property type="protein sequence ID" value="MEL3959102.1"/>
    <property type="molecule type" value="Genomic_DNA"/>
</dbReference>
<gene>
    <name evidence="1" type="ORF">NST17_18260</name>
</gene>
<reference evidence="1 2" key="1">
    <citation type="submission" date="2024-03" db="EMBL/GenBank/DDBJ databases">
        <title>Bacilli Hybrid Assemblies.</title>
        <authorList>
            <person name="Kovac J."/>
        </authorList>
    </citation>
    <scope>NUCLEOTIDE SEQUENCE [LARGE SCALE GENOMIC DNA]</scope>
    <source>
        <strain evidence="1 2">FSL M8-0022</strain>
    </source>
</reference>
<evidence type="ECO:0000313" key="2">
    <source>
        <dbReference type="Proteomes" id="UP001459714"/>
    </source>
</evidence>